<dbReference type="GO" id="GO:0004803">
    <property type="term" value="F:transposase activity"/>
    <property type="evidence" value="ECO:0007669"/>
    <property type="project" value="InterPro"/>
</dbReference>
<evidence type="ECO:0000313" key="2">
    <source>
        <dbReference type="EMBL" id="ATB35628.1"/>
    </source>
</evidence>
<evidence type="ECO:0000259" key="1">
    <source>
        <dbReference type="Pfam" id="PF04986"/>
    </source>
</evidence>
<dbReference type="EMBL" id="CP022098">
    <property type="protein sequence ID" value="ATB35628.1"/>
    <property type="molecule type" value="Genomic_DNA"/>
</dbReference>
<name>A0A250IWH0_9BACT</name>
<sequence length="245" mass="26648">MPHVPYRQWTLSFPHRVRWVLLKDVGLLSDVLTVFLRAVFALQRRRARRQGLRGGQAGAMSFIQFFGSALQVTPHFHSLVPDGTFVQREGGVHFEPLPPPTQDEVERLLRGVRHRVLRLMEKRGALPAQGPEDALHVPGALPAATAALDGGGRPAPSQQAAAVRIAGGFLPARQHAPACRVDQAEMLRRTFDFDVFACVRCGGRRSVFAYVKGASGVRAILEHLGLPTAGASLAPARGPPQPAWC</sequence>
<dbReference type="GO" id="GO:0003677">
    <property type="term" value="F:DNA binding"/>
    <property type="evidence" value="ECO:0007669"/>
    <property type="project" value="InterPro"/>
</dbReference>
<dbReference type="AlphaFoldDB" id="A0A250IWH0"/>
<organism evidence="2 3">
    <name type="scientific">Cystobacter fuscus</name>
    <dbReference type="NCBI Taxonomy" id="43"/>
    <lineage>
        <taxon>Bacteria</taxon>
        <taxon>Pseudomonadati</taxon>
        <taxon>Myxococcota</taxon>
        <taxon>Myxococcia</taxon>
        <taxon>Myxococcales</taxon>
        <taxon>Cystobacterineae</taxon>
        <taxon>Archangiaceae</taxon>
        <taxon>Cystobacter</taxon>
    </lineage>
</organism>
<protein>
    <recommendedName>
        <fullName evidence="1">Transposase IS801/IS1294 domain-containing protein</fullName>
    </recommendedName>
</protein>
<evidence type="ECO:0000313" key="3">
    <source>
        <dbReference type="Proteomes" id="UP000217257"/>
    </source>
</evidence>
<dbReference type="KEGG" id="cfus:CYFUS_001042"/>
<proteinExistence type="predicted"/>
<dbReference type="GO" id="GO:0006313">
    <property type="term" value="P:DNA transposition"/>
    <property type="evidence" value="ECO:0007669"/>
    <property type="project" value="InterPro"/>
</dbReference>
<feature type="domain" description="Transposase IS801/IS1294" evidence="1">
    <location>
        <begin position="58"/>
        <end position="128"/>
    </location>
</feature>
<accession>A0A250IWH0</accession>
<dbReference type="Pfam" id="PF04986">
    <property type="entry name" value="Y2_Tnp"/>
    <property type="match status" value="1"/>
</dbReference>
<dbReference type="Proteomes" id="UP000217257">
    <property type="component" value="Chromosome"/>
</dbReference>
<reference evidence="2 3" key="1">
    <citation type="submission" date="2017-06" db="EMBL/GenBank/DDBJ databases">
        <title>Sequencing and comparative analysis of myxobacterial genomes.</title>
        <authorList>
            <person name="Rupp O."/>
            <person name="Goesmann A."/>
            <person name="Sogaard-Andersen L."/>
        </authorList>
    </citation>
    <scope>NUCLEOTIDE SEQUENCE [LARGE SCALE GENOMIC DNA]</scope>
    <source>
        <strain evidence="2 3">DSM 52655</strain>
    </source>
</reference>
<dbReference type="RefSeq" id="WP_095984224.1">
    <property type="nucleotide sequence ID" value="NZ_CP022098.1"/>
</dbReference>
<gene>
    <name evidence="2" type="ORF">CYFUS_001042</name>
</gene>
<dbReference type="InterPro" id="IPR007069">
    <property type="entry name" value="Transposase_32"/>
</dbReference>